<name>A0ABZ2YN81_9BACT</name>
<dbReference type="PANTHER" id="PTHR46246:SF1">
    <property type="entry name" value="GUANOSINE-3',5'-BIS(DIPHOSPHATE) 3'-PYROPHOSPHOHYDROLASE MESH1"/>
    <property type="match status" value="1"/>
</dbReference>
<sequence length="187" mass="21621">MHEILQTIEAFTDKAHGDQMRKYTPRDRYIVHPMRVMRICEAYTQSLPVLAAAILHDVLEDTAVTKSELSSFLSSIMPAREAERTLQLVVELTDVYIKKNYPEWNRRKRKSAELKRILQNSPDAQTIKYADILDNCQGMSEQDTDFAPVFLRECRQLLKLMHKGNPELKARTEAVVMDELAALERKS</sequence>
<evidence type="ECO:0000313" key="2">
    <source>
        <dbReference type="EMBL" id="WZN40889.1"/>
    </source>
</evidence>
<proteinExistence type="predicted"/>
<dbReference type="InterPro" id="IPR003607">
    <property type="entry name" value="HD/PDEase_dom"/>
</dbReference>
<gene>
    <name evidence="2" type="ORF">WJU16_23275</name>
</gene>
<dbReference type="Proteomes" id="UP001485459">
    <property type="component" value="Chromosome"/>
</dbReference>
<evidence type="ECO:0000259" key="1">
    <source>
        <dbReference type="SMART" id="SM00471"/>
    </source>
</evidence>
<dbReference type="RefSeq" id="WP_341835754.1">
    <property type="nucleotide sequence ID" value="NZ_CP149822.1"/>
</dbReference>
<dbReference type="SMART" id="SM00471">
    <property type="entry name" value="HDc"/>
    <property type="match status" value="1"/>
</dbReference>
<dbReference type="InterPro" id="IPR006674">
    <property type="entry name" value="HD_domain"/>
</dbReference>
<dbReference type="Pfam" id="PF01966">
    <property type="entry name" value="HD"/>
    <property type="match status" value="1"/>
</dbReference>
<organism evidence="2 3">
    <name type="scientific">Chitinophaga pollutisoli</name>
    <dbReference type="NCBI Taxonomy" id="3133966"/>
    <lineage>
        <taxon>Bacteria</taxon>
        <taxon>Pseudomonadati</taxon>
        <taxon>Bacteroidota</taxon>
        <taxon>Chitinophagia</taxon>
        <taxon>Chitinophagales</taxon>
        <taxon>Chitinophagaceae</taxon>
        <taxon>Chitinophaga</taxon>
    </lineage>
</organism>
<dbReference type="SUPFAM" id="SSF109604">
    <property type="entry name" value="HD-domain/PDEase-like"/>
    <property type="match status" value="1"/>
</dbReference>
<reference evidence="3" key="1">
    <citation type="submission" date="2024-03" db="EMBL/GenBank/DDBJ databases">
        <title>Chitinophaga horti sp. nov., isolated from garden soil.</title>
        <authorList>
            <person name="Lee D.S."/>
            <person name="Han D.M."/>
            <person name="Baek J.H."/>
            <person name="Choi D.G."/>
            <person name="Jeon J.H."/>
            <person name="Jeon C.O."/>
        </authorList>
    </citation>
    <scope>NUCLEOTIDE SEQUENCE [LARGE SCALE GENOMIC DNA]</scope>
    <source>
        <strain evidence="3">GPA1</strain>
    </source>
</reference>
<dbReference type="CDD" id="cd00077">
    <property type="entry name" value="HDc"/>
    <property type="match status" value="1"/>
</dbReference>
<dbReference type="Gene3D" id="1.10.3210.10">
    <property type="entry name" value="Hypothetical protein af1432"/>
    <property type="match status" value="1"/>
</dbReference>
<evidence type="ECO:0000313" key="3">
    <source>
        <dbReference type="Proteomes" id="UP001485459"/>
    </source>
</evidence>
<dbReference type="InterPro" id="IPR052194">
    <property type="entry name" value="MESH1"/>
</dbReference>
<accession>A0ABZ2YN81</accession>
<dbReference type="EMBL" id="CP149822">
    <property type="protein sequence ID" value="WZN40889.1"/>
    <property type="molecule type" value="Genomic_DNA"/>
</dbReference>
<protein>
    <submittedName>
        <fullName evidence="2">HD domain-containing protein</fullName>
    </submittedName>
</protein>
<dbReference type="PANTHER" id="PTHR46246">
    <property type="entry name" value="GUANOSINE-3',5'-BIS(DIPHOSPHATE) 3'-PYROPHOSPHOHYDROLASE MESH1"/>
    <property type="match status" value="1"/>
</dbReference>
<feature type="domain" description="HD/PDEase" evidence="1">
    <location>
        <begin position="25"/>
        <end position="145"/>
    </location>
</feature>
<keyword evidence="3" id="KW-1185">Reference proteome</keyword>